<dbReference type="SUPFAM" id="SSF49265">
    <property type="entry name" value="Fibronectin type III"/>
    <property type="match status" value="1"/>
</dbReference>
<evidence type="ECO:0000313" key="1">
    <source>
        <dbReference type="EMBL" id="ACB34224.1"/>
    </source>
</evidence>
<evidence type="ECO:0008006" key="3">
    <source>
        <dbReference type="Google" id="ProtNLM"/>
    </source>
</evidence>
<dbReference type="Proteomes" id="UP000001693">
    <property type="component" value="Chromosome"/>
</dbReference>
<keyword evidence="2" id="KW-1185">Reference proteome</keyword>
<organism evidence="1 2">
    <name type="scientific">Leptothrix cholodnii (strain ATCC 51168 / LMG 8142 / SP-6)</name>
    <name type="common">Leptothrix discophora (strain SP-6)</name>
    <dbReference type="NCBI Taxonomy" id="395495"/>
    <lineage>
        <taxon>Bacteria</taxon>
        <taxon>Pseudomonadati</taxon>
        <taxon>Pseudomonadota</taxon>
        <taxon>Betaproteobacteria</taxon>
        <taxon>Burkholderiales</taxon>
        <taxon>Sphaerotilaceae</taxon>
        <taxon>Leptothrix</taxon>
    </lineage>
</organism>
<evidence type="ECO:0000313" key="2">
    <source>
        <dbReference type="Proteomes" id="UP000001693"/>
    </source>
</evidence>
<proteinExistence type="predicted"/>
<dbReference type="InterPro" id="IPR036116">
    <property type="entry name" value="FN3_sf"/>
</dbReference>
<sequence>MQTRLIVQFDQLNEAGFQAKADVIIRAMIANPHFPEPWPAPAPSTATLTAALETYRDAVQACGTRDTAKIGQRKVAREVLTEMLRKLAQYLEFADRADAQALATTRFDLRRENSRPGTDQLPAPDGLKLLHGQISGSVDVRMRRLDGAGSYEMQVTQGDPMLDANWKHALTAIGSTGITITDLPVKQDTWVRVRGVNGKGGGRWSDPVSIFVL</sequence>
<name>B1Y1C5_LEPCP</name>
<dbReference type="AlphaFoldDB" id="B1Y1C5"/>
<dbReference type="InterPro" id="IPR003961">
    <property type="entry name" value="FN3_dom"/>
</dbReference>
<reference evidence="1 2" key="1">
    <citation type="submission" date="2008-03" db="EMBL/GenBank/DDBJ databases">
        <title>Complete sequence of Leptothrix cholodnii SP-6.</title>
        <authorList>
            <consortium name="US DOE Joint Genome Institute"/>
            <person name="Copeland A."/>
            <person name="Lucas S."/>
            <person name="Lapidus A."/>
            <person name="Glavina del Rio T."/>
            <person name="Dalin E."/>
            <person name="Tice H."/>
            <person name="Bruce D."/>
            <person name="Goodwin L."/>
            <person name="Pitluck S."/>
            <person name="Chertkov O."/>
            <person name="Brettin T."/>
            <person name="Detter J.C."/>
            <person name="Han C."/>
            <person name="Kuske C.R."/>
            <person name="Schmutz J."/>
            <person name="Larimer F."/>
            <person name="Land M."/>
            <person name="Hauser L."/>
            <person name="Kyrpides N."/>
            <person name="Lykidis A."/>
            <person name="Emerson D."/>
            <person name="Richardson P."/>
        </authorList>
    </citation>
    <scope>NUCLEOTIDE SEQUENCE [LARGE SCALE GENOMIC DNA]</scope>
    <source>
        <strain evidence="2">ATCC 51168 / LMG 8142 / SP-6</strain>
    </source>
</reference>
<dbReference type="CDD" id="cd00063">
    <property type="entry name" value="FN3"/>
    <property type="match status" value="1"/>
</dbReference>
<protein>
    <recommendedName>
        <fullName evidence="3">Fibronectin type III domain protein</fullName>
    </recommendedName>
</protein>
<dbReference type="EMBL" id="CP001013">
    <property type="protein sequence ID" value="ACB34224.1"/>
    <property type="molecule type" value="Genomic_DNA"/>
</dbReference>
<dbReference type="OrthoDB" id="675942at2"/>
<dbReference type="eggNOG" id="COG4733">
    <property type="taxonomic scope" value="Bacteria"/>
</dbReference>
<accession>B1Y1C5</accession>
<gene>
    <name evidence="1" type="ordered locus">Lcho_1957</name>
</gene>
<dbReference type="KEGG" id="lch:Lcho_1957"/>
<dbReference type="RefSeq" id="WP_012346985.1">
    <property type="nucleotide sequence ID" value="NC_010524.1"/>
</dbReference>
<dbReference type="HOGENOM" id="CLU_1281891_0_0_4"/>